<name>A0A6J5NSX1_9CAUD</name>
<evidence type="ECO:0000313" key="1">
    <source>
        <dbReference type="EMBL" id="CAB4160198.1"/>
    </source>
</evidence>
<dbReference type="EMBL" id="LR796697">
    <property type="protein sequence ID" value="CAB4160198.1"/>
    <property type="molecule type" value="Genomic_DNA"/>
</dbReference>
<organism evidence="1">
    <name type="scientific">uncultured Caudovirales phage</name>
    <dbReference type="NCBI Taxonomy" id="2100421"/>
    <lineage>
        <taxon>Viruses</taxon>
        <taxon>Duplodnaviria</taxon>
        <taxon>Heunggongvirae</taxon>
        <taxon>Uroviricota</taxon>
        <taxon>Caudoviricetes</taxon>
        <taxon>Peduoviridae</taxon>
        <taxon>Maltschvirus</taxon>
        <taxon>Maltschvirus maltsch</taxon>
    </lineage>
</organism>
<reference evidence="1" key="1">
    <citation type="submission" date="2020-04" db="EMBL/GenBank/DDBJ databases">
        <authorList>
            <person name="Chiriac C."/>
            <person name="Salcher M."/>
            <person name="Ghai R."/>
            <person name="Kavagutti S V."/>
        </authorList>
    </citation>
    <scope>NUCLEOTIDE SEQUENCE</scope>
</reference>
<proteinExistence type="predicted"/>
<protein>
    <submittedName>
        <fullName evidence="1">Uncharacterized protein</fullName>
    </submittedName>
</protein>
<sequence>MSKEEILALIDAELEGNIMILIDPKKKDSFSQARVNVWKDTVKERIYYYLFERNE</sequence>
<gene>
    <name evidence="1" type="ORF">UFOVP723_98</name>
</gene>
<accession>A0A6J5NSX1</accession>